<dbReference type="PANTHER" id="PTHR44757:SF2">
    <property type="entry name" value="BIOFILM ARCHITECTURE MAINTENANCE PROTEIN MBAA"/>
    <property type="match status" value="1"/>
</dbReference>
<dbReference type="GO" id="GO:0006355">
    <property type="term" value="P:regulation of DNA-templated transcription"/>
    <property type="evidence" value="ECO:0007669"/>
    <property type="project" value="InterPro"/>
</dbReference>
<dbReference type="SUPFAM" id="SSF55785">
    <property type="entry name" value="PYP-like sensor domain (PAS domain)"/>
    <property type="match status" value="3"/>
</dbReference>
<evidence type="ECO:0000313" key="6">
    <source>
        <dbReference type="Proteomes" id="UP000199119"/>
    </source>
</evidence>
<dbReference type="PROSITE" id="PS50883">
    <property type="entry name" value="EAL"/>
    <property type="match status" value="1"/>
</dbReference>
<keyword evidence="6" id="KW-1185">Reference proteome</keyword>
<feature type="domain" description="GGDEF" evidence="4">
    <location>
        <begin position="413"/>
        <end position="545"/>
    </location>
</feature>
<evidence type="ECO:0000259" key="2">
    <source>
        <dbReference type="PROSITE" id="PS50113"/>
    </source>
</evidence>
<dbReference type="Gene3D" id="3.20.20.450">
    <property type="entry name" value="EAL domain"/>
    <property type="match status" value="1"/>
</dbReference>
<dbReference type="Gene3D" id="3.30.450.20">
    <property type="entry name" value="PAS domain"/>
    <property type="match status" value="3"/>
</dbReference>
<dbReference type="InterPro" id="IPR000160">
    <property type="entry name" value="GGDEF_dom"/>
</dbReference>
<dbReference type="PANTHER" id="PTHR44757">
    <property type="entry name" value="DIGUANYLATE CYCLASE DGCP"/>
    <property type="match status" value="1"/>
</dbReference>
<dbReference type="Proteomes" id="UP000199119">
    <property type="component" value="Unassembled WGS sequence"/>
</dbReference>
<dbReference type="Pfam" id="PF00989">
    <property type="entry name" value="PAS"/>
    <property type="match status" value="1"/>
</dbReference>
<dbReference type="PROSITE" id="PS50887">
    <property type="entry name" value="GGDEF"/>
    <property type="match status" value="1"/>
</dbReference>
<name>A0A1I2FPE5_9BURK</name>
<dbReference type="SUPFAM" id="SSF55073">
    <property type="entry name" value="Nucleotide cyclase"/>
    <property type="match status" value="1"/>
</dbReference>
<feature type="domain" description="EAL" evidence="3">
    <location>
        <begin position="554"/>
        <end position="807"/>
    </location>
</feature>
<evidence type="ECO:0000259" key="3">
    <source>
        <dbReference type="PROSITE" id="PS50883"/>
    </source>
</evidence>
<dbReference type="InterPro" id="IPR029787">
    <property type="entry name" value="Nucleotide_cyclase"/>
</dbReference>
<dbReference type="NCBIfam" id="TIGR00229">
    <property type="entry name" value="sensory_box"/>
    <property type="match status" value="1"/>
</dbReference>
<dbReference type="InterPro" id="IPR043128">
    <property type="entry name" value="Rev_trsase/Diguanyl_cyclase"/>
</dbReference>
<dbReference type="SMART" id="SM00267">
    <property type="entry name" value="GGDEF"/>
    <property type="match status" value="1"/>
</dbReference>
<dbReference type="SUPFAM" id="SSF141868">
    <property type="entry name" value="EAL domain-like"/>
    <property type="match status" value="1"/>
</dbReference>
<dbReference type="InterPro" id="IPR000700">
    <property type="entry name" value="PAS-assoc_C"/>
</dbReference>
<sequence length="828" mass="91003">MTGLPRATGGWFAITDGLAEAVWLVDPATQRVLHANQAAAELTGLPVAGMVGQSVLQLAATPEDQIFWSQPAEAILEGLDSRTCVLHRDGRLLPVDRRAVAVNLPSGERLLLLTMVNRSRETAAEHELETLLAELRATLDSAADGIMVCDLQGRVRAFNQRLALLWNLPRELLLQRDDDAVHAHLESQVSDVPAYRARLAAIARQPLEETSDVIRLRSGLLMERRSVPQRVHGRPTGRVFSFRDITRQSETQAGLRLAAGVFESSLDAIFIADHQHRIVRMNPGCERLVGVGPRLRLELPAQALFRSEDDGAALMRQVQAGWELEGFWEGDLELLRSQGEPCAVHLSWVALRDDAGAIMQSIGFMRDLTSERAAQKRIEQLAFSDVLTGLPNRLLLARRVQSAIAVAEQQPDTRFAVLFLDLDRFKIINDSLGHPFGDRVLKLVAERLQSSLRATDMLCRLGGDEFVIYLHASEATIAQSVARRILDDMLRSFVLDGMAFSIQCSIGVALYPQDGTTLDELIKQADTAMYRVKERGRGSYGFYQPQMNANLLSRMQMEHGMRQALGLGEMAVHYQPQVCMATGRIVGAEALVRWTSPEFGPVSPGVFIPLAEESGFIVTLGAWVLERAIEEAARWMRAGTPLVMAVNVSALEFRQPDFVERLTMLLERHGLPATLLELELTETILLQDAREMEQRVSALAQLGAGLSIDDFGTGYSSLAYLKKLTIHKLKIDQSFVRGLPDDEGDCGIVAAIISMGRALHIEVIAEGVETLEQRAALERMGCEYFQGFLCAPGLPATEMRTWLAGLKGGAWTPAPALAGPSKATSAPG</sequence>
<dbReference type="EMBL" id="FONX01000011">
    <property type="protein sequence ID" value="SFF07362.1"/>
    <property type="molecule type" value="Genomic_DNA"/>
</dbReference>
<dbReference type="PROSITE" id="PS50112">
    <property type="entry name" value="PAS"/>
    <property type="match status" value="1"/>
</dbReference>
<dbReference type="InterPro" id="IPR001633">
    <property type="entry name" value="EAL_dom"/>
</dbReference>
<dbReference type="CDD" id="cd01949">
    <property type="entry name" value="GGDEF"/>
    <property type="match status" value="1"/>
</dbReference>
<dbReference type="SMART" id="SM00052">
    <property type="entry name" value="EAL"/>
    <property type="match status" value="1"/>
</dbReference>
<dbReference type="Pfam" id="PF00563">
    <property type="entry name" value="EAL"/>
    <property type="match status" value="1"/>
</dbReference>
<dbReference type="InterPro" id="IPR013767">
    <property type="entry name" value="PAS_fold"/>
</dbReference>
<dbReference type="InterPro" id="IPR013656">
    <property type="entry name" value="PAS_4"/>
</dbReference>
<gene>
    <name evidence="5" type="ORF">SAMN04489711_111156</name>
</gene>
<dbReference type="SMART" id="SM00091">
    <property type="entry name" value="PAS"/>
    <property type="match status" value="3"/>
</dbReference>
<reference evidence="6" key="1">
    <citation type="submission" date="2016-10" db="EMBL/GenBank/DDBJ databases">
        <authorList>
            <person name="Varghese N."/>
            <person name="Submissions S."/>
        </authorList>
    </citation>
    <scope>NUCLEOTIDE SEQUENCE [LARGE SCALE GENOMIC DNA]</scope>
    <source>
        <strain evidence="6">DSM 27981</strain>
    </source>
</reference>
<organism evidence="5 6">
    <name type="scientific">Paracidovorax wautersii</name>
    <dbReference type="NCBI Taxonomy" id="1177982"/>
    <lineage>
        <taxon>Bacteria</taxon>
        <taxon>Pseudomonadati</taxon>
        <taxon>Pseudomonadota</taxon>
        <taxon>Betaproteobacteria</taxon>
        <taxon>Burkholderiales</taxon>
        <taxon>Comamonadaceae</taxon>
        <taxon>Paracidovorax</taxon>
    </lineage>
</organism>
<feature type="domain" description="PAS" evidence="1">
    <location>
        <begin position="14"/>
        <end position="65"/>
    </location>
</feature>
<proteinExistence type="predicted"/>
<dbReference type="STRING" id="1177982.SAMN04489711_111156"/>
<accession>A0A1I2FPE5</accession>
<protein>
    <submittedName>
        <fullName evidence="5">PAS domain S-box-containing protein/diguanylate cyclase (GGDEF) domain-containing protein</fullName>
    </submittedName>
</protein>
<dbReference type="InterPro" id="IPR052155">
    <property type="entry name" value="Biofilm_reg_signaling"/>
</dbReference>
<dbReference type="CDD" id="cd01948">
    <property type="entry name" value="EAL"/>
    <property type="match status" value="1"/>
</dbReference>
<dbReference type="InterPro" id="IPR000014">
    <property type="entry name" value="PAS"/>
</dbReference>
<feature type="domain" description="PAC" evidence="2">
    <location>
        <begin position="328"/>
        <end position="380"/>
    </location>
</feature>
<dbReference type="AlphaFoldDB" id="A0A1I2FPE5"/>
<dbReference type="SMART" id="SM00086">
    <property type="entry name" value="PAC"/>
    <property type="match status" value="1"/>
</dbReference>
<dbReference type="GO" id="GO:0003824">
    <property type="term" value="F:catalytic activity"/>
    <property type="evidence" value="ECO:0007669"/>
    <property type="project" value="UniProtKB-ARBA"/>
</dbReference>
<dbReference type="InterPro" id="IPR035965">
    <property type="entry name" value="PAS-like_dom_sf"/>
</dbReference>
<evidence type="ECO:0000313" key="5">
    <source>
        <dbReference type="EMBL" id="SFF07362.1"/>
    </source>
</evidence>
<dbReference type="InterPro" id="IPR001610">
    <property type="entry name" value="PAC"/>
</dbReference>
<evidence type="ECO:0000259" key="1">
    <source>
        <dbReference type="PROSITE" id="PS50112"/>
    </source>
</evidence>
<dbReference type="CDD" id="cd00130">
    <property type="entry name" value="PAS"/>
    <property type="match status" value="2"/>
</dbReference>
<evidence type="ECO:0000259" key="4">
    <source>
        <dbReference type="PROSITE" id="PS50887"/>
    </source>
</evidence>
<dbReference type="Pfam" id="PF08448">
    <property type="entry name" value="PAS_4"/>
    <property type="match status" value="2"/>
</dbReference>
<dbReference type="Gene3D" id="3.30.70.270">
    <property type="match status" value="1"/>
</dbReference>
<dbReference type="PROSITE" id="PS50113">
    <property type="entry name" value="PAC"/>
    <property type="match status" value="1"/>
</dbReference>
<dbReference type="NCBIfam" id="TIGR00254">
    <property type="entry name" value="GGDEF"/>
    <property type="match status" value="1"/>
</dbReference>
<dbReference type="Pfam" id="PF00990">
    <property type="entry name" value="GGDEF"/>
    <property type="match status" value="1"/>
</dbReference>
<dbReference type="InterPro" id="IPR035919">
    <property type="entry name" value="EAL_sf"/>
</dbReference>
<dbReference type="FunFam" id="3.30.70.270:FF:000001">
    <property type="entry name" value="Diguanylate cyclase domain protein"/>
    <property type="match status" value="1"/>
</dbReference>